<dbReference type="InterPro" id="IPR018497">
    <property type="entry name" value="Peptidase_M13_C"/>
</dbReference>
<evidence type="ECO:0000259" key="8">
    <source>
        <dbReference type="Pfam" id="PF01431"/>
    </source>
</evidence>
<comment type="caution">
    <text evidence="10">The sequence shown here is derived from an EMBL/GenBank/DDBJ whole genome shotgun (WGS) entry which is preliminary data.</text>
</comment>
<evidence type="ECO:0000256" key="3">
    <source>
        <dbReference type="ARBA" id="ARBA00022670"/>
    </source>
</evidence>
<dbReference type="PANTHER" id="PTHR11733:SF167">
    <property type="entry name" value="FI17812P1-RELATED"/>
    <property type="match status" value="1"/>
</dbReference>
<dbReference type="InterPro" id="IPR024079">
    <property type="entry name" value="MetalloPept_cat_dom_sf"/>
</dbReference>
<dbReference type="InterPro" id="IPR008753">
    <property type="entry name" value="Peptidase_M13_N"/>
</dbReference>
<reference evidence="10" key="1">
    <citation type="journal article" date="2023" name="Mol. Phylogenet. Evol.">
        <title>Genome-scale phylogeny and comparative genomics of the fungal order Sordariales.</title>
        <authorList>
            <person name="Hensen N."/>
            <person name="Bonometti L."/>
            <person name="Westerberg I."/>
            <person name="Brannstrom I.O."/>
            <person name="Guillou S."/>
            <person name="Cros-Aarteil S."/>
            <person name="Calhoun S."/>
            <person name="Haridas S."/>
            <person name="Kuo A."/>
            <person name="Mondo S."/>
            <person name="Pangilinan J."/>
            <person name="Riley R."/>
            <person name="LaButti K."/>
            <person name="Andreopoulos B."/>
            <person name="Lipzen A."/>
            <person name="Chen C."/>
            <person name="Yan M."/>
            <person name="Daum C."/>
            <person name="Ng V."/>
            <person name="Clum A."/>
            <person name="Steindorff A."/>
            <person name="Ohm R.A."/>
            <person name="Martin F."/>
            <person name="Silar P."/>
            <person name="Natvig D.O."/>
            <person name="Lalanne C."/>
            <person name="Gautier V."/>
            <person name="Ament-Velasquez S.L."/>
            <person name="Kruys A."/>
            <person name="Hutchinson M.I."/>
            <person name="Powell A.J."/>
            <person name="Barry K."/>
            <person name="Miller A.N."/>
            <person name="Grigoriev I.V."/>
            <person name="Debuchy R."/>
            <person name="Gladieux P."/>
            <person name="Hiltunen Thoren M."/>
            <person name="Johannesson H."/>
        </authorList>
    </citation>
    <scope>NUCLEOTIDE SEQUENCE</scope>
    <source>
        <strain evidence="10">CBS 955.72</strain>
    </source>
</reference>
<organism evidence="10 11">
    <name type="scientific">Lasiosphaeria hispida</name>
    <dbReference type="NCBI Taxonomy" id="260671"/>
    <lineage>
        <taxon>Eukaryota</taxon>
        <taxon>Fungi</taxon>
        <taxon>Dikarya</taxon>
        <taxon>Ascomycota</taxon>
        <taxon>Pezizomycotina</taxon>
        <taxon>Sordariomycetes</taxon>
        <taxon>Sordariomycetidae</taxon>
        <taxon>Sordariales</taxon>
        <taxon>Lasiosphaeriaceae</taxon>
        <taxon>Lasiosphaeria</taxon>
    </lineage>
</organism>
<dbReference type="PRINTS" id="PR00786">
    <property type="entry name" value="NEPRILYSIN"/>
</dbReference>
<dbReference type="Gene3D" id="1.10.1380.10">
    <property type="entry name" value="Neutral endopeptidase , domain2"/>
    <property type="match status" value="1"/>
</dbReference>
<feature type="domain" description="Peptidase M13 C-terminal" evidence="8">
    <location>
        <begin position="496"/>
        <end position="696"/>
    </location>
</feature>
<dbReference type="EMBL" id="JAUIQD010000005">
    <property type="protein sequence ID" value="KAK3349560.1"/>
    <property type="molecule type" value="Genomic_DNA"/>
</dbReference>
<keyword evidence="11" id="KW-1185">Reference proteome</keyword>
<feature type="domain" description="Peptidase M13 N-terminal" evidence="9">
    <location>
        <begin position="35"/>
        <end position="434"/>
    </location>
</feature>
<keyword evidence="7" id="KW-0482">Metalloprotease</keyword>
<gene>
    <name evidence="10" type="ORF">B0T25DRAFT_632976</name>
</gene>
<keyword evidence="6" id="KW-0862">Zinc</keyword>
<reference evidence="10" key="2">
    <citation type="submission" date="2023-06" db="EMBL/GenBank/DDBJ databases">
        <authorList>
            <consortium name="Lawrence Berkeley National Laboratory"/>
            <person name="Haridas S."/>
            <person name="Hensen N."/>
            <person name="Bonometti L."/>
            <person name="Westerberg I."/>
            <person name="Brannstrom I.O."/>
            <person name="Guillou S."/>
            <person name="Cros-Aarteil S."/>
            <person name="Calhoun S."/>
            <person name="Kuo A."/>
            <person name="Mondo S."/>
            <person name="Pangilinan J."/>
            <person name="Riley R."/>
            <person name="Labutti K."/>
            <person name="Andreopoulos B."/>
            <person name="Lipzen A."/>
            <person name="Chen C."/>
            <person name="Yanf M."/>
            <person name="Daum C."/>
            <person name="Ng V."/>
            <person name="Clum A."/>
            <person name="Steindorff A."/>
            <person name="Ohm R."/>
            <person name="Martin F."/>
            <person name="Silar P."/>
            <person name="Natvig D."/>
            <person name="Lalanne C."/>
            <person name="Gautier V."/>
            <person name="Ament-Velasquez S.L."/>
            <person name="Kruys A."/>
            <person name="Hutchinson M.I."/>
            <person name="Powell A.J."/>
            <person name="Barry K."/>
            <person name="Miller A.N."/>
            <person name="Grigoriev I.V."/>
            <person name="Debuchy R."/>
            <person name="Gladieux P."/>
            <person name="Thoren M.H."/>
            <person name="Johannesson H."/>
        </authorList>
    </citation>
    <scope>NUCLEOTIDE SEQUENCE</scope>
    <source>
        <strain evidence="10">CBS 955.72</strain>
    </source>
</reference>
<dbReference type="GO" id="GO:0046872">
    <property type="term" value="F:metal ion binding"/>
    <property type="evidence" value="ECO:0007669"/>
    <property type="project" value="UniProtKB-KW"/>
</dbReference>
<evidence type="ECO:0000259" key="9">
    <source>
        <dbReference type="Pfam" id="PF05649"/>
    </source>
</evidence>
<keyword evidence="3" id="KW-0645">Protease</keyword>
<name>A0AAJ0HEZ5_9PEZI</name>
<sequence length="703" mass="77944">MKHLARALCLTPACVQLGAEYVKNLSPEYTDIDACANFEELVCGGWRDRHEIQPNREGLTVFDLLSQKATETLRAVVTGPYPNQSNHSRSSPQKLAARQASLDQQNFEMMKLAYSACTDEKAIAEAGVQPISALLDELAATFGMDDWSEPYVFLKRTGYNALLNMVLFREVDDADLPVLIVTQTVGLGLLSPENYDKPELVGRYTAALSELLGKLYPGKTPPEDAKRLADDVVRFEKQLATIGVPNRSVTDPRVNGKRISVADASKLVPELGLDKIVRNLSPAGYNLDRLPIAINDPAFFSNLSAILLKTPKEAVRAYLIARTIAAAAELVKAPDIFDPWNKLMMDAGLSTAQAPSSREETCMRVVSQDFGWILSRFFVEGVFSGRDKEVSDQIVADVRQVYIDKFRSLPWMDDATKAKATEKVEAMFQKIGYPTSSPNLTDPLSVRDFYSDVHITPSYFHNALSMRNKSLVTEWSALGKPRDRDAWPFYATVVDAAYDPRQNEIVFPAGILQPPFFDSGLPSAVNYGAFGAVAGHEVSHAFDVNGRLYDADGKVADWWGDETEKEYNRRVGCFVRQFDNFTVQVPGSHMAPLQVNGTLTLPENIADSAGLVVSHKAWLRHRETSPDEPRGLPGLEGVFTEEQLFFVAYTNMWCAKATEKGLRNMVKATHAPGQARAMGTLQNSRAFREAFGCMVKEPTCELW</sequence>
<dbReference type="Gene3D" id="3.40.390.10">
    <property type="entry name" value="Collagenase (Catalytic Domain)"/>
    <property type="match status" value="1"/>
</dbReference>
<proteinExistence type="inferred from homology"/>
<evidence type="ECO:0000313" key="10">
    <source>
        <dbReference type="EMBL" id="KAK3349560.1"/>
    </source>
</evidence>
<dbReference type="PANTHER" id="PTHR11733">
    <property type="entry name" value="ZINC METALLOPROTEASE FAMILY M13 NEPRILYSIN-RELATED"/>
    <property type="match status" value="1"/>
</dbReference>
<dbReference type="InterPro" id="IPR042089">
    <property type="entry name" value="Peptidase_M13_dom_2"/>
</dbReference>
<evidence type="ECO:0000256" key="6">
    <source>
        <dbReference type="ARBA" id="ARBA00022833"/>
    </source>
</evidence>
<dbReference type="PROSITE" id="PS51885">
    <property type="entry name" value="NEPRILYSIN"/>
    <property type="match status" value="1"/>
</dbReference>
<dbReference type="SUPFAM" id="SSF55486">
    <property type="entry name" value="Metalloproteases ('zincins'), catalytic domain"/>
    <property type="match status" value="1"/>
</dbReference>
<dbReference type="GO" id="GO:0005886">
    <property type="term" value="C:plasma membrane"/>
    <property type="evidence" value="ECO:0007669"/>
    <property type="project" value="TreeGrafter"/>
</dbReference>
<dbReference type="Proteomes" id="UP001275084">
    <property type="component" value="Unassembled WGS sequence"/>
</dbReference>
<evidence type="ECO:0000313" key="11">
    <source>
        <dbReference type="Proteomes" id="UP001275084"/>
    </source>
</evidence>
<dbReference type="GO" id="GO:0016485">
    <property type="term" value="P:protein processing"/>
    <property type="evidence" value="ECO:0007669"/>
    <property type="project" value="TreeGrafter"/>
</dbReference>
<comment type="cofactor">
    <cofactor evidence="1">
        <name>Zn(2+)</name>
        <dbReference type="ChEBI" id="CHEBI:29105"/>
    </cofactor>
</comment>
<keyword evidence="4" id="KW-0479">Metal-binding</keyword>
<comment type="similarity">
    <text evidence="2">Belongs to the peptidase M13 family.</text>
</comment>
<dbReference type="Pfam" id="PF05649">
    <property type="entry name" value="Peptidase_M13_N"/>
    <property type="match status" value="1"/>
</dbReference>
<evidence type="ECO:0000256" key="2">
    <source>
        <dbReference type="ARBA" id="ARBA00007357"/>
    </source>
</evidence>
<evidence type="ECO:0000256" key="1">
    <source>
        <dbReference type="ARBA" id="ARBA00001947"/>
    </source>
</evidence>
<protein>
    <submittedName>
        <fullName evidence="10">Peptidase family M13</fullName>
    </submittedName>
</protein>
<dbReference type="CDD" id="cd08662">
    <property type="entry name" value="M13"/>
    <property type="match status" value="1"/>
</dbReference>
<evidence type="ECO:0000256" key="4">
    <source>
        <dbReference type="ARBA" id="ARBA00022723"/>
    </source>
</evidence>
<dbReference type="GO" id="GO:0004222">
    <property type="term" value="F:metalloendopeptidase activity"/>
    <property type="evidence" value="ECO:0007669"/>
    <property type="project" value="InterPro"/>
</dbReference>
<accession>A0AAJ0HEZ5</accession>
<dbReference type="InterPro" id="IPR000718">
    <property type="entry name" value="Peptidase_M13"/>
</dbReference>
<dbReference type="AlphaFoldDB" id="A0AAJ0HEZ5"/>
<dbReference type="Pfam" id="PF01431">
    <property type="entry name" value="Peptidase_M13"/>
    <property type="match status" value="1"/>
</dbReference>
<keyword evidence="5" id="KW-0378">Hydrolase</keyword>
<evidence type="ECO:0000256" key="5">
    <source>
        <dbReference type="ARBA" id="ARBA00022801"/>
    </source>
</evidence>
<evidence type="ECO:0000256" key="7">
    <source>
        <dbReference type="ARBA" id="ARBA00023049"/>
    </source>
</evidence>